<gene>
    <name evidence="2" type="ORF">QNH46_05425</name>
</gene>
<dbReference type="Proteomes" id="UP001177943">
    <property type="component" value="Chromosome"/>
</dbReference>
<dbReference type="GO" id="GO:0016787">
    <property type="term" value="F:hydrolase activity"/>
    <property type="evidence" value="ECO:0007669"/>
    <property type="project" value="UniProtKB-KW"/>
</dbReference>
<organism evidence="2 3">
    <name type="scientific">Paenibacillus woosongensis</name>
    <dbReference type="NCBI Taxonomy" id="307580"/>
    <lineage>
        <taxon>Bacteria</taxon>
        <taxon>Bacillati</taxon>
        <taxon>Bacillota</taxon>
        <taxon>Bacilli</taxon>
        <taxon>Bacillales</taxon>
        <taxon>Paenibacillaceae</taxon>
        <taxon>Paenibacillus</taxon>
    </lineage>
</organism>
<dbReference type="SUPFAM" id="SSF53474">
    <property type="entry name" value="alpha/beta-Hydrolases"/>
    <property type="match status" value="1"/>
</dbReference>
<dbReference type="EMBL" id="CP126084">
    <property type="protein sequence ID" value="WHX50106.1"/>
    <property type="molecule type" value="Genomic_DNA"/>
</dbReference>
<accession>A0AA95I636</accession>
<evidence type="ECO:0000313" key="2">
    <source>
        <dbReference type="EMBL" id="WHX50106.1"/>
    </source>
</evidence>
<evidence type="ECO:0000313" key="3">
    <source>
        <dbReference type="Proteomes" id="UP001177943"/>
    </source>
</evidence>
<keyword evidence="2" id="KW-0378">Hydrolase</keyword>
<dbReference type="InterPro" id="IPR029058">
    <property type="entry name" value="AB_hydrolase_fold"/>
</dbReference>
<dbReference type="AlphaFoldDB" id="A0AA95I636"/>
<protein>
    <submittedName>
        <fullName evidence="2">Alpha/beta hydrolase</fullName>
    </submittedName>
</protein>
<dbReference type="Pfam" id="PF12695">
    <property type="entry name" value="Abhydrolase_5"/>
    <property type="match status" value="1"/>
</dbReference>
<sequence length="240" mass="26459">MKPKTKKRLKITAISVLALLLLAVGAFYIYTLNDYRADEAAVQAMAGEENRVVSKDKMWIFYPEHQQASDTALIFYPGGKVEATAYAPLLKQLSQQGITCVLLKMPFNLAVFDIHAADRVFEQLPEVKHWYIGGHSLGGAMASSYAGKNSGRVEGMILLGAYSVGPTELPALAIYGSEDMILDTSKLEATPNQYVIEGGNHAYFGNYGEQDGDGKAEITREEQQRQTVEEIIAFILDEEK</sequence>
<dbReference type="KEGG" id="pwn:QNH46_05425"/>
<dbReference type="RefSeq" id="WP_283927212.1">
    <property type="nucleotide sequence ID" value="NZ_CP126084.1"/>
</dbReference>
<proteinExistence type="predicted"/>
<dbReference type="Gene3D" id="3.40.50.1820">
    <property type="entry name" value="alpha/beta hydrolase"/>
    <property type="match status" value="1"/>
</dbReference>
<reference evidence="2" key="1">
    <citation type="submission" date="2023-05" db="EMBL/GenBank/DDBJ databases">
        <title>Comparative genomics of Bacillaceae isolates and their secondary metabolite potential.</title>
        <authorList>
            <person name="Song L."/>
            <person name="Nielsen L.J."/>
            <person name="Mohite O."/>
            <person name="Xu X."/>
            <person name="Weber T."/>
            <person name="Kovacs A.T."/>
        </authorList>
    </citation>
    <scope>NUCLEOTIDE SEQUENCE</scope>
    <source>
        <strain evidence="2">B2_4</strain>
    </source>
</reference>
<feature type="domain" description="Alpha/beta hydrolase fold-5" evidence="1">
    <location>
        <begin position="72"/>
        <end position="224"/>
    </location>
</feature>
<evidence type="ECO:0000259" key="1">
    <source>
        <dbReference type="Pfam" id="PF12695"/>
    </source>
</evidence>
<name>A0AA95I636_9BACL</name>
<dbReference type="InterPro" id="IPR029059">
    <property type="entry name" value="AB_hydrolase_5"/>
</dbReference>